<reference evidence="1 2" key="1">
    <citation type="journal article" date="2021" name="Hortic Res">
        <title>High-quality reference genome and annotation aids understanding of berry development for evergreen blueberry (Vaccinium darrowii).</title>
        <authorList>
            <person name="Yu J."/>
            <person name="Hulse-Kemp A.M."/>
            <person name="Babiker E."/>
            <person name="Staton M."/>
        </authorList>
    </citation>
    <scope>NUCLEOTIDE SEQUENCE [LARGE SCALE GENOMIC DNA]</scope>
    <source>
        <strain evidence="2">cv. NJ 8807/NJ 8810</strain>
        <tissue evidence="1">Young leaf</tissue>
    </source>
</reference>
<comment type="caution">
    <text evidence="1">The sequence shown here is derived from an EMBL/GenBank/DDBJ whole genome shotgun (WGS) entry which is preliminary data.</text>
</comment>
<gene>
    <name evidence="1" type="ORF">Vadar_032367</name>
</gene>
<evidence type="ECO:0000313" key="2">
    <source>
        <dbReference type="Proteomes" id="UP000828048"/>
    </source>
</evidence>
<organism evidence="1 2">
    <name type="scientific">Vaccinium darrowii</name>
    <dbReference type="NCBI Taxonomy" id="229202"/>
    <lineage>
        <taxon>Eukaryota</taxon>
        <taxon>Viridiplantae</taxon>
        <taxon>Streptophyta</taxon>
        <taxon>Embryophyta</taxon>
        <taxon>Tracheophyta</taxon>
        <taxon>Spermatophyta</taxon>
        <taxon>Magnoliopsida</taxon>
        <taxon>eudicotyledons</taxon>
        <taxon>Gunneridae</taxon>
        <taxon>Pentapetalae</taxon>
        <taxon>asterids</taxon>
        <taxon>Ericales</taxon>
        <taxon>Ericaceae</taxon>
        <taxon>Vaccinioideae</taxon>
        <taxon>Vaccinieae</taxon>
        <taxon>Vaccinium</taxon>
    </lineage>
</organism>
<keyword evidence="2" id="KW-1185">Reference proteome</keyword>
<accession>A0ACB7ZNX3</accession>
<sequence length="176" mass="19462">MQLKCGRYKVSLSKPRIHNAARSRAFYKVKNDMNKLKQVKDQSMENGSTPSLDEELSRTVLGHKSGYLRGLGDGPKTSSTKSGQISRAQLIRDAEEARQEVAALKRSCEEAQMIAAEARKNSEQLAETVANMQSILNFLLQQQNGCNVPSNDANCSTINGDHLVNGDTMQYEVVDE</sequence>
<protein>
    <submittedName>
        <fullName evidence="1">Uncharacterized protein</fullName>
    </submittedName>
</protein>
<proteinExistence type="predicted"/>
<dbReference type="Proteomes" id="UP000828048">
    <property type="component" value="Chromosome 9"/>
</dbReference>
<name>A0ACB7ZNX3_9ERIC</name>
<evidence type="ECO:0000313" key="1">
    <source>
        <dbReference type="EMBL" id="KAH7867351.1"/>
    </source>
</evidence>
<dbReference type="EMBL" id="CM037159">
    <property type="protein sequence ID" value="KAH7867351.1"/>
    <property type="molecule type" value="Genomic_DNA"/>
</dbReference>